<comment type="similarity">
    <text evidence="2">Belongs to the DRAM/TMEM150 family.</text>
</comment>
<organism evidence="8 9">
    <name type="scientific">Petrolisthes cinctipes</name>
    <name type="common">Flat porcelain crab</name>
    <dbReference type="NCBI Taxonomy" id="88211"/>
    <lineage>
        <taxon>Eukaryota</taxon>
        <taxon>Metazoa</taxon>
        <taxon>Ecdysozoa</taxon>
        <taxon>Arthropoda</taxon>
        <taxon>Crustacea</taxon>
        <taxon>Multicrustacea</taxon>
        <taxon>Malacostraca</taxon>
        <taxon>Eumalacostraca</taxon>
        <taxon>Eucarida</taxon>
        <taxon>Decapoda</taxon>
        <taxon>Pleocyemata</taxon>
        <taxon>Anomura</taxon>
        <taxon>Galatheoidea</taxon>
        <taxon>Porcellanidae</taxon>
        <taxon>Petrolisthes</taxon>
    </lineage>
</organism>
<proteinExistence type="inferred from homology"/>
<feature type="transmembrane region" description="Helical" evidence="6">
    <location>
        <begin position="175"/>
        <end position="200"/>
    </location>
</feature>
<protein>
    <recommendedName>
        <fullName evidence="7">CWH43-like N-terminal domain-containing protein</fullName>
    </recommendedName>
</protein>
<evidence type="ECO:0000256" key="5">
    <source>
        <dbReference type="ARBA" id="ARBA00023136"/>
    </source>
</evidence>
<feature type="domain" description="CWH43-like N-terminal" evidence="7">
    <location>
        <begin position="175"/>
        <end position="399"/>
    </location>
</feature>
<feature type="transmembrane region" description="Helical" evidence="6">
    <location>
        <begin position="220"/>
        <end position="240"/>
    </location>
</feature>
<keyword evidence="3 6" id="KW-0812">Transmembrane</keyword>
<dbReference type="InterPro" id="IPR050911">
    <property type="entry name" value="DRAM/TMEM150_Autophagy_Mod"/>
</dbReference>
<feature type="transmembrane region" description="Helical" evidence="6">
    <location>
        <begin position="328"/>
        <end position="350"/>
    </location>
</feature>
<feature type="transmembrane region" description="Helical" evidence="6">
    <location>
        <begin position="288"/>
        <end position="308"/>
    </location>
</feature>
<dbReference type="Pfam" id="PF10277">
    <property type="entry name" value="Frag1"/>
    <property type="match status" value="1"/>
</dbReference>
<gene>
    <name evidence="8" type="ORF">Pcinc_010161</name>
</gene>
<keyword evidence="4 6" id="KW-1133">Transmembrane helix</keyword>
<dbReference type="EMBL" id="JAWQEG010000782">
    <property type="protein sequence ID" value="KAK3885627.1"/>
    <property type="molecule type" value="Genomic_DNA"/>
</dbReference>
<dbReference type="PANTHER" id="PTHR21324:SF2">
    <property type="entry name" value="EG:22E5.9 PROTEIN"/>
    <property type="match status" value="1"/>
</dbReference>
<evidence type="ECO:0000313" key="9">
    <source>
        <dbReference type="Proteomes" id="UP001286313"/>
    </source>
</evidence>
<dbReference type="Proteomes" id="UP001286313">
    <property type="component" value="Unassembled WGS sequence"/>
</dbReference>
<comment type="subcellular location">
    <subcellularLocation>
        <location evidence="1">Endomembrane system</location>
        <topology evidence="1">Multi-pass membrane protein</topology>
    </subcellularLocation>
</comment>
<dbReference type="PANTHER" id="PTHR21324">
    <property type="entry name" value="FASTING-INDUCIBLE INTEGRAL MEMBRANE PROTEIN TM6P1-RELATED"/>
    <property type="match status" value="1"/>
</dbReference>
<feature type="transmembrane region" description="Helical" evidence="6">
    <location>
        <begin position="370"/>
        <end position="394"/>
    </location>
</feature>
<dbReference type="AlphaFoldDB" id="A0AAE1G3L0"/>
<reference evidence="8" key="1">
    <citation type="submission" date="2023-10" db="EMBL/GenBank/DDBJ databases">
        <title>Genome assemblies of two species of porcelain crab, Petrolisthes cinctipes and Petrolisthes manimaculis (Anomura: Porcellanidae).</title>
        <authorList>
            <person name="Angst P."/>
        </authorList>
    </citation>
    <scope>NUCLEOTIDE SEQUENCE</scope>
    <source>
        <strain evidence="8">PB745_01</strain>
        <tissue evidence="8">Gill</tissue>
    </source>
</reference>
<name>A0AAE1G3L0_PETCI</name>
<evidence type="ECO:0000256" key="3">
    <source>
        <dbReference type="ARBA" id="ARBA00022692"/>
    </source>
</evidence>
<evidence type="ECO:0000256" key="2">
    <source>
        <dbReference type="ARBA" id="ARBA00006565"/>
    </source>
</evidence>
<evidence type="ECO:0000259" key="7">
    <source>
        <dbReference type="Pfam" id="PF10277"/>
    </source>
</evidence>
<dbReference type="InterPro" id="IPR019402">
    <property type="entry name" value="CWH43_N"/>
</dbReference>
<evidence type="ECO:0000256" key="6">
    <source>
        <dbReference type="SAM" id="Phobius"/>
    </source>
</evidence>
<keyword evidence="9" id="KW-1185">Reference proteome</keyword>
<dbReference type="GO" id="GO:0012505">
    <property type="term" value="C:endomembrane system"/>
    <property type="evidence" value="ECO:0007669"/>
    <property type="project" value="UniProtKB-SubCell"/>
</dbReference>
<evidence type="ECO:0000256" key="1">
    <source>
        <dbReference type="ARBA" id="ARBA00004127"/>
    </source>
</evidence>
<keyword evidence="5 6" id="KW-0472">Membrane</keyword>
<feature type="transmembrane region" description="Helical" evidence="6">
    <location>
        <begin position="261"/>
        <end position="282"/>
    </location>
</feature>
<comment type="caution">
    <text evidence="8">The sequence shown here is derived from an EMBL/GenBank/DDBJ whole genome shotgun (WGS) entry which is preliminary data.</text>
</comment>
<accession>A0AAE1G3L0</accession>
<evidence type="ECO:0000256" key="4">
    <source>
        <dbReference type="ARBA" id="ARBA00022989"/>
    </source>
</evidence>
<sequence>MRLGKRELCGRKEVMSSLVGSEWEKGEGVCRVKGVGDTYLVVGEVGQGRASVRERREKGAKEDETIANGETSSLAQCYGCTAPPPPSSLLPPDPPPRSYTHCYIIDKGHGGSPNLLPSTESATALTSIKYVIVGYDYKKRTRLSGDYTFKSPSELWHRQTVSAATTKSNMESSHLYLLPLSVFVLFPATFIITYVISVLLKHTEPEFPYISDTGTYSPESCIFGQALNIGAIVILMTIYVRFRQIAELYRNHSSSSTIIRLNRVGLGIGCLAALGISIVANFQETNVFYVHIAGALLAFGLGTTYLWVQAMCSYQTHPLVNSMTMAHVRLVLAVVASLFFMIGCVCASIAHSQFHGNNPRKWYPEDGGWGFHVASTVSEWVCATAFNFFMLTLVDEFKSISIDPPQVYVSVDTLAPTQYSGIGEGEQSTDDMHAILASQSYIT</sequence>
<evidence type="ECO:0000313" key="8">
    <source>
        <dbReference type="EMBL" id="KAK3885627.1"/>
    </source>
</evidence>